<comment type="caution">
    <text evidence="1">The sequence shown here is derived from an EMBL/GenBank/DDBJ whole genome shotgun (WGS) entry which is preliminary data.</text>
</comment>
<accession>A0ABN8A967</accession>
<dbReference type="EMBL" id="CAKJTJ010000012">
    <property type="protein sequence ID" value="CAG9621644.1"/>
    <property type="molecule type" value="Genomic_DNA"/>
</dbReference>
<organism evidence="1 2">
    <name type="scientific">Sutcliffiella rhizosphaerae</name>
    <dbReference type="NCBI Taxonomy" id="2880967"/>
    <lineage>
        <taxon>Bacteria</taxon>
        <taxon>Bacillati</taxon>
        <taxon>Bacillota</taxon>
        <taxon>Bacilli</taxon>
        <taxon>Bacillales</taxon>
        <taxon>Bacillaceae</taxon>
        <taxon>Sutcliffiella</taxon>
    </lineage>
</organism>
<sequence>MEKEVKDNLMLILEDWSWMQNTEGDEGSEWAEKLETDFYRFIRTFETWLQRQLSKPFTIEEAESLSFVQEILETLPAPLQLNFLNELERIVDGEEDSWYD</sequence>
<reference evidence="1 2" key="1">
    <citation type="submission" date="2021-10" db="EMBL/GenBank/DDBJ databases">
        <authorList>
            <person name="Criscuolo A."/>
        </authorList>
    </citation>
    <scope>NUCLEOTIDE SEQUENCE [LARGE SCALE GENOMIC DNA]</scope>
    <source>
        <strain evidence="2">CIP 111883</strain>
    </source>
</reference>
<dbReference type="RefSeq" id="WP_230501529.1">
    <property type="nucleotide sequence ID" value="NZ_CAKJTJ010000012.1"/>
</dbReference>
<keyword evidence="2" id="KW-1185">Reference proteome</keyword>
<evidence type="ECO:0000313" key="1">
    <source>
        <dbReference type="EMBL" id="CAG9621644.1"/>
    </source>
</evidence>
<proteinExistence type="predicted"/>
<evidence type="ECO:0000313" key="2">
    <source>
        <dbReference type="Proteomes" id="UP000789833"/>
    </source>
</evidence>
<name>A0ABN8A967_9BACI</name>
<protein>
    <submittedName>
        <fullName evidence="1">Uncharacterized protein</fullName>
    </submittedName>
</protein>
<dbReference type="Proteomes" id="UP000789833">
    <property type="component" value="Unassembled WGS sequence"/>
</dbReference>
<gene>
    <name evidence="1" type="ORF">BACCIP111883_02417</name>
</gene>